<dbReference type="EMBL" id="OY660884">
    <property type="protein sequence ID" value="CAJ1083591.1"/>
    <property type="molecule type" value="Genomic_DNA"/>
</dbReference>
<dbReference type="Proteomes" id="UP001178508">
    <property type="component" value="Chromosome 21"/>
</dbReference>
<accession>A0AAV1HDQ9</accession>
<gene>
    <name evidence="1" type="ORF">XNOV1_A010692</name>
</gene>
<organism evidence="1 2">
    <name type="scientific">Xyrichtys novacula</name>
    <name type="common">Pearly razorfish</name>
    <name type="synonym">Hemipteronotus novacula</name>
    <dbReference type="NCBI Taxonomy" id="13765"/>
    <lineage>
        <taxon>Eukaryota</taxon>
        <taxon>Metazoa</taxon>
        <taxon>Chordata</taxon>
        <taxon>Craniata</taxon>
        <taxon>Vertebrata</taxon>
        <taxon>Euteleostomi</taxon>
        <taxon>Actinopterygii</taxon>
        <taxon>Neopterygii</taxon>
        <taxon>Teleostei</taxon>
        <taxon>Neoteleostei</taxon>
        <taxon>Acanthomorphata</taxon>
        <taxon>Eupercaria</taxon>
        <taxon>Labriformes</taxon>
        <taxon>Labridae</taxon>
        <taxon>Xyrichtys</taxon>
    </lineage>
</organism>
<keyword evidence="2" id="KW-1185">Reference proteome</keyword>
<evidence type="ECO:0000313" key="1">
    <source>
        <dbReference type="EMBL" id="CAJ1083591.1"/>
    </source>
</evidence>
<evidence type="ECO:0000313" key="2">
    <source>
        <dbReference type="Proteomes" id="UP001178508"/>
    </source>
</evidence>
<dbReference type="AlphaFoldDB" id="A0AAV1HDQ9"/>
<reference evidence="1" key="1">
    <citation type="submission" date="2023-08" db="EMBL/GenBank/DDBJ databases">
        <authorList>
            <person name="Alioto T."/>
            <person name="Alioto T."/>
            <person name="Gomez Garrido J."/>
        </authorList>
    </citation>
    <scope>NUCLEOTIDE SEQUENCE</scope>
</reference>
<sequence length="57" mass="6477">MPEQMGDKQTLRLSNVCMVENETCTNQFQENAENCHGFSPEQQQIVAVSLTQKLNMC</sequence>
<name>A0AAV1HDQ9_XYRNO</name>
<protein>
    <submittedName>
        <fullName evidence="1">Uncharacterized protein</fullName>
    </submittedName>
</protein>
<proteinExistence type="predicted"/>